<dbReference type="HOGENOM" id="CLU_2983008_0_0_1"/>
<reference evidence="2" key="1">
    <citation type="journal article" date="2007" name="Nature">
        <title>The grapevine genome sequence suggests ancestral hexaploidization in major angiosperm phyla.</title>
        <authorList>
            <consortium name="The French-Italian Public Consortium for Grapevine Genome Characterization."/>
            <person name="Jaillon O."/>
            <person name="Aury J.-M."/>
            <person name="Noel B."/>
            <person name="Policriti A."/>
            <person name="Clepet C."/>
            <person name="Casagrande A."/>
            <person name="Choisne N."/>
            <person name="Aubourg S."/>
            <person name="Vitulo N."/>
            <person name="Jubin C."/>
            <person name="Vezzi A."/>
            <person name="Legeai F."/>
            <person name="Hugueney P."/>
            <person name="Dasilva C."/>
            <person name="Horner D."/>
            <person name="Mica E."/>
            <person name="Jublot D."/>
            <person name="Poulain J."/>
            <person name="Bruyere C."/>
            <person name="Billault A."/>
            <person name="Segurens B."/>
            <person name="Gouyvenoux M."/>
            <person name="Ugarte E."/>
            <person name="Cattonaro F."/>
            <person name="Anthouard V."/>
            <person name="Vico V."/>
            <person name="Del Fabbro C."/>
            <person name="Alaux M."/>
            <person name="Di Gaspero G."/>
            <person name="Dumas V."/>
            <person name="Felice N."/>
            <person name="Paillard S."/>
            <person name="Juman I."/>
            <person name="Moroldo M."/>
            <person name="Scalabrin S."/>
            <person name="Canaguier A."/>
            <person name="Le Clainche I."/>
            <person name="Malacrida G."/>
            <person name="Durand E."/>
            <person name="Pesole G."/>
            <person name="Laucou V."/>
            <person name="Chatelet P."/>
            <person name="Merdinoglu D."/>
            <person name="Delledonne M."/>
            <person name="Pezzotti M."/>
            <person name="Lecharny A."/>
            <person name="Scarpelli C."/>
            <person name="Artiguenave F."/>
            <person name="Pe M.E."/>
            <person name="Valle G."/>
            <person name="Morgante M."/>
            <person name="Caboche M."/>
            <person name="Adam-Blondon A.-F."/>
            <person name="Weissenbach J."/>
            <person name="Quetier F."/>
            <person name="Wincker P."/>
        </authorList>
    </citation>
    <scope>NUCLEOTIDE SEQUENCE [LARGE SCALE GENOMIC DNA]</scope>
    <source>
        <strain evidence="2">cv. Pinot noir / PN40024</strain>
    </source>
</reference>
<organism evidence="1 2">
    <name type="scientific">Vitis vinifera</name>
    <name type="common">Grape</name>
    <dbReference type="NCBI Taxonomy" id="29760"/>
    <lineage>
        <taxon>Eukaryota</taxon>
        <taxon>Viridiplantae</taxon>
        <taxon>Streptophyta</taxon>
        <taxon>Embryophyta</taxon>
        <taxon>Tracheophyta</taxon>
        <taxon>Spermatophyta</taxon>
        <taxon>Magnoliopsida</taxon>
        <taxon>eudicotyledons</taxon>
        <taxon>Gunneridae</taxon>
        <taxon>Pentapetalae</taxon>
        <taxon>rosids</taxon>
        <taxon>Vitales</taxon>
        <taxon>Vitaceae</taxon>
        <taxon>Viteae</taxon>
        <taxon>Vitis</taxon>
    </lineage>
</organism>
<accession>F6H2S1</accession>
<protein>
    <submittedName>
        <fullName evidence="1">Uncharacterized protein</fullName>
    </submittedName>
</protein>
<proteinExistence type="predicted"/>
<evidence type="ECO:0000313" key="1">
    <source>
        <dbReference type="EMBL" id="CCB46489.1"/>
    </source>
</evidence>
<dbReference type="Proteomes" id="UP000009183">
    <property type="component" value="Unassembled WGS sequence, unordered"/>
</dbReference>
<sequence>MQRVFQRKGKVLHKKLLEEGLEELSHVNSKKKKAIEREIKRRFRTNSRVSPKKKEMNQ</sequence>
<keyword evidence="2" id="KW-1185">Reference proteome</keyword>
<dbReference type="EMBL" id="FN595230">
    <property type="protein sequence ID" value="CCB46489.1"/>
    <property type="molecule type" value="Genomic_DNA"/>
</dbReference>
<name>F6H2S1_VITVI</name>
<dbReference type="InParanoid" id="F6H2S1"/>
<evidence type="ECO:0000313" key="2">
    <source>
        <dbReference type="Proteomes" id="UP000009183"/>
    </source>
</evidence>
<dbReference type="AlphaFoldDB" id="F6H2S1"/>
<gene>
    <name evidence="1" type="ORF">VIT_00s0125g00050</name>
</gene>
<dbReference type="PaxDb" id="29760-VIT_00s0125g00050.t01"/>